<dbReference type="Gene3D" id="3.30.1330.60">
    <property type="entry name" value="OmpA-like domain"/>
    <property type="match status" value="1"/>
</dbReference>
<sequence>MMGLAQALLMAAAAALDPAVGEVGVLNGGRHSRQEVANEVSGGDLAKELSEVLGTENRIGFRHCGLSIGSEDGSDSTVVHSLDRIAKVARILHSYPDLRVMIEGHVHTSAPPEIAQSYSEYRANFVAAILEEEHGICPGRVETRGWGLHAAQAALSSEHPNARSAKAGYGWVEIFVLVPMGHCQHVFPQVPDYYLAAMASIAGEAQRPVELDAPETAPTSAPSLGTPPPPAPRSQPTSHPIFFMQPGAQVGEPVALHLVEPRYMLLAQRVWATDKMFIYCADEKVAWPAHVDPDACVVVRMQSAIFSPNGEADILGTATAPFRLHHASIEPGTGGLFSTDDPLPHTAEEGKNHHPPNLPPNLARPVPMFFVAVALYVLFLKSKRKPRAQAAPMSPLPGKIVVGKVVVGKVVPISTVPGKIVIVK</sequence>
<protein>
    <recommendedName>
        <fullName evidence="4">OmpA-like domain-containing protein</fullName>
    </recommendedName>
</protein>
<evidence type="ECO:0000256" key="3">
    <source>
        <dbReference type="SAM" id="SignalP"/>
    </source>
</evidence>
<gene>
    <name evidence="5" type="ORF">Ctob_007379</name>
</gene>
<evidence type="ECO:0000313" key="5">
    <source>
        <dbReference type="EMBL" id="KOO29898.1"/>
    </source>
</evidence>
<keyword evidence="2" id="KW-0812">Transmembrane</keyword>
<feature type="chain" id="PRO_5005602114" description="OmpA-like domain-containing protein" evidence="3">
    <location>
        <begin position="22"/>
        <end position="424"/>
    </location>
</feature>
<feature type="transmembrane region" description="Helical" evidence="2">
    <location>
        <begin position="362"/>
        <end position="380"/>
    </location>
</feature>
<dbReference type="SUPFAM" id="SSF103088">
    <property type="entry name" value="OmpA-like"/>
    <property type="match status" value="1"/>
</dbReference>
<evidence type="ECO:0000313" key="6">
    <source>
        <dbReference type="Proteomes" id="UP000037460"/>
    </source>
</evidence>
<comment type="caution">
    <text evidence="5">The sequence shown here is derived from an EMBL/GenBank/DDBJ whole genome shotgun (WGS) entry which is preliminary data.</text>
</comment>
<name>A0A0M0JUT1_9EUKA</name>
<proteinExistence type="predicted"/>
<keyword evidence="3" id="KW-0732">Signal</keyword>
<feature type="region of interest" description="Disordered" evidence="1">
    <location>
        <begin position="213"/>
        <end position="240"/>
    </location>
</feature>
<feature type="signal peptide" evidence="3">
    <location>
        <begin position="1"/>
        <end position="21"/>
    </location>
</feature>
<feature type="domain" description="OmpA-like" evidence="4">
    <location>
        <begin position="85"/>
        <end position="148"/>
    </location>
</feature>
<evidence type="ECO:0000259" key="4">
    <source>
        <dbReference type="Pfam" id="PF00691"/>
    </source>
</evidence>
<keyword evidence="6" id="KW-1185">Reference proteome</keyword>
<dbReference type="Proteomes" id="UP000037460">
    <property type="component" value="Unassembled WGS sequence"/>
</dbReference>
<evidence type="ECO:0000256" key="2">
    <source>
        <dbReference type="SAM" id="Phobius"/>
    </source>
</evidence>
<organism evidence="5 6">
    <name type="scientific">Chrysochromulina tobinii</name>
    <dbReference type="NCBI Taxonomy" id="1460289"/>
    <lineage>
        <taxon>Eukaryota</taxon>
        <taxon>Haptista</taxon>
        <taxon>Haptophyta</taxon>
        <taxon>Prymnesiophyceae</taxon>
        <taxon>Prymnesiales</taxon>
        <taxon>Chrysochromulinaceae</taxon>
        <taxon>Chrysochromulina</taxon>
    </lineage>
</organism>
<accession>A0A0M0JUT1</accession>
<keyword evidence="2" id="KW-1133">Transmembrane helix</keyword>
<dbReference type="EMBL" id="JWZX01002334">
    <property type="protein sequence ID" value="KOO29898.1"/>
    <property type="molecule type" value="Genomic_DNA"/>
</dbReference>
<dbReference type="Pfam" id="PF00691">
    <property type="entry name" value="OmpA"/>
    <property type="match status" value="1"/>
</dbReference>
<dbReference type="InterPro" id="IPR036737">
    <property type="entry name" value="OmpA-like_sf"/>
</dbReference>
<dbReference type="InterPro" id="IPR006665">
    <property type="entry name" value="OmpA-like"/>
</dbReference>
<reference evidence="6" key="1">
    <citation type="journal article" date="2015" name="PLoS Genet.">
        <title>Genome Sequence and Transcriptome Analyses of Chrysochromulina tobin: Metabolic Tools for Enhanced Algal Fitness in the Prominent Order Prymnesiales (Haptophyceae).</title>
        <authorList>
            <person name="Hovde B.T."/>
            <person name="Deodato C.R."/>
            <person name="Hunsperger H.M."/>
            <person name="Ryken S.A."/>
            <person name="Yost W."/>
            <person name="Jha R.K."/>
            <person name="Patterson J."/>
            <person name="Monnat R.J. Jr."/>
            <person name="Barlow S.B."/>
            <person name="Starkenburg S.R."/>
            <person name="Cattolico R.A."/>
        </authorList>
    </citation>
    <scope>NUCLEOTIDE SEQUENCE</scope>
    <source>
        <strain evidence="6">CCMP291</strain>
    </source>
</reference>
<dbReference type="AlphaFoldDB" id="A0A0M0JUT1"/>
<keyword evidence="2" id="KW-0472">Membrane</keyword>
<evidence type="ECO:0000256" key="1">
    <source>
        <dbReference type="SAM" id="MobiDB-lite"/>
    </source>
</evidence>